<dbReference type="Pfam" id="PF01208">
    <property type="entry name" value="URO-D"/>
    <property type="match status" value="1"/>
</dbReference>
<dbReference type="GO" id="GO:0004853">
    <property type="term" value="F:uroporphyrinogen decarboxylase activity"/>
    <property type="evidence" value="ECO:0007669"/>
    <property type="project" value="InterPro"/>
</dbReference>
<proteinExistence type="predicted"/>
<reference evidence="2 3" key="1">
    <citation type="submission" date="2018-05" db="EMBL/GenBank/DDBJ databases">
        <title>Genomic Encyclopedia of Type Strains, Phase IV (KMG-IV): sequencing the most valuable type-strain genomes for metagenomic binning, comparative biology and taxonomic classification.</title>
        <authorList>
            <person name="Goeker M."/>
        </authorList>
    </citation>
    <scope>NUCLEOTIDE SEQUENCE [LARGE SCALE GENOMIC DNA]</scope>
    <source>
        <strain evidence="2 3">DSM 22440</strain>
    </source>
</reference>
<dbReference type="Gene3D" id="3.20.20.210">
    <property type="match status" value="1"/>
</dbReference>
<dbReference type="GO" id="GO:0006779">
    <property type="term" value="P:porphyrin-containing compound biosynthetic process"/>
    <property type="evidence" value="ECO:0007669"/>
    <property type="project" value="InterPro"/>
</dbReference>
<evidence type="ECO:0000259" key="1">
    <source>
        <dbReference type="Pfam" id="PF01208"/>
    </source>
</evidence>
<comment type="caution">
    <text evidence="2">The sequence shown here is derived from an EMBL/GenBank/DDBJ whole genome shotgun (WGS) entry which is preliminary data.</text>
</comment>
<dbReference type="InterPro" id="IPR052024">
    <property type="entry name" value="Methanogen_methyltrans"/>
</dbReference>
<dbReference type="RefSeq" id="WP_110251903.1">
    <property type="nucleotide sequence ID" value="NZ_QJJR01000012.1"/>
</dbReference>
<dbReference type="PANTHER" id="PTHR47099:SF1">
    <property type="entry name" value="METHYLCOBAMIDE:COM METHYLTRANSFERASE MTBA"/>
    <property type="match status" value="1"/>
</dbReference>
<sequence length="338" mass="38000">MTNWNKKARFDALLNGKQADRPIVSGWHHFLDQEQTAADLAEATIAFANKFDWDWIKINPRATYLAEAFGNRYDFTDYQWVFPRQTHAVITDVKDVWKIDQVEIKESAALQEQILAVKTIREGLPDTPIIQTLFSPLTILLFLTGNSSYVNQSMYGSDEPLSIERLFNEERAGVHQALHNIAYTMADYVRALEQAGVDGIFYAVTGTAHPELFDEAAFNEFSRPYDLIVLHAMEKGQRLLHTCGAKAQPERFDDYPVEGISWDPEAEGNPGLDISLVKTKVAGVNHNIFAETDVAPIQAEIQEALSIMKEQPFLLVPNCAVSVNATDEALRTLRDAVK</sequence>
<accession>A0A2V3W5M9</accession>
<dbReference type="AlphaFoldDB" id="A0A2V3W5M9"/>
<dbReference type="Proteomes" id="UP000247922">
    <property type="component" value="Unassembled WGS sequence"/>
</dbReference>
<dbReference type="PANTHER" id="PTHR47099">
    <property type="entry name" value="METHYLCOBAMIDE:COM METHYLTRANSFERASE MTBA"/>
    <property type="match status" value="1"/>
</dbReference>
<evidence type="ECO:0000313" key="2">
    <source>
        <dbReference type="EMBL" id="PXW88494.1"/>
    </source>
</evidence>
<evidence type="ECO:0000313" key="3">
    <source>
        <dbReference type="Proteomes" id="UP000247922"/>
    </source>
</evidence>
<organism evidence="2 3">
    <name type="scientific">Streptohalobacillus salinus</name>
    <dbReference type="NCBI Taxonomy" id="621096"/>
    <lineage>
        <taxon>Bacteria</taxon>
        <taxon>Bacillati</taxon>
        <taxon>Bacillota</taxon>
        <taxon>Bacilli</taxon>
        <taxon>Bacillales</taxon>
        <taxon>Bacillaceae</taxon>
        <taxon>Streptohalobacillus</taxon>
    </lineage>
</organism>
<protein>
    <submittedName>
        <fullName evidence="2">Uroporphyrinogen decarboxylase</fullName>
    </submittedName>
</protein>
<dbReference type="InterPro" id="IPR038071">
    <property type="entry name" value="UROD/MetE-like_sf"/>
</dbReference>
<dbReference type="SUPFAM" id="SSF51726">
    <property type="entry name" value="UROD/MetE-like"/>
    <property type="match status" value="1"/>
</dbReference>
<feature type="domain" description="Uroporphyrinogen decarboxylase (URO-D)" evidence="1">
    <location>
        <begin position="28"/>
        <end position="338"/>
    </location>
</feature>
<gene>
    <name evidence="2" type="ORF">DES38_11262</name>
</gene>
<dbReference type="EMBL" id="QJJR01000012">
    <property type="protein sequence ID" value="PXW88494.1"/>
    <property type="molecule type" value="Genomic_DNA"/>
</dbReference>
<dbReference type="OrthoDB" id="7375127at2"/>
<keyword evidence="3" id="KW-1185">Reference proteome</keyword>
<name>A0A2V3W5M9_9BACI</name>
<dbReference type="InterPro" id="IPR000257">
    <property type="entry name" value="Uroporphyrinogen_deCOase"/>
</dbReference>